<sequence>MTEEADRAVDPSTPDVALEATAGPEDDVVRVGYTNAAVELLRELWHRHGALMFHQSGGCCEGSAPMCFPVGEFRTGDSDVLLGTAVLTAADGSDLGPLELYISREQFQAWKHTRLIIDAVPGRGSGFSLEAPTGHRFLTRSTLCTV</sequence>
<dbReference type="RefSeq" id="WP_119932028.1">
    <property type="nucleotide sequence ID" value="NZ_JAAVUN010000014.1"/>
</dbReference>
<dbReference type="PIRSF" id="PIRSF009151">
    <property type="entry name" value="DUF779"/>
    <property type="match status" value="1"/>
</dbReference>
<evidence type="ECO:0000313" key="2">
    <source>
        <dbReference type="EMBL" id="NKE09971.1"/>
    </source>
</evidence>
<keyword evidence="3" id="KW-1185">Reference proteome</keyword>
<gene>
    <name evidence="2" type="ORF">GTW58_08495</name>
</gene>
<dbReference type="AlphaFoldDB" id="A0A846U5D1"/>
<accession>A0A846U5D1</accession>
<dbReference type="Pfam" id="PF05610">
    <property type="entry name" value="DUF779"/>
    <property type="match status" value="1"/>
</dbReference>
<dbReference type="EMBL" id="JAAVUN010000014">
    <property type="protein sequence ID" value="NKE09971.1"/>
    <property type="molecule type" value="Genomic_DNA"/>
</dbReference>
<name>A0A846U5D1_9MICC</name>
<proteinExistence type="predicted"/>
<evidence type="ECO:0000313" key="3">
    <source>
        <dbReference type="Proteomes" id="UP000521379"/>
    </source>
</evidence>
<dbReference type="InterPro" id="IPR008497">
    <property type="entry name" value="DUF779"/>
</dbReference>
<organism evidence="2 3">
    <name type="scientific">Kocuria subflava</name>
    <dbReference type="NCBI Taxonomy" id="1736139"/>
    <lineage>
        <taxon>Bacteria</taxon>
        <taxon>Bacillati</taxon>
        <taxon>Actinomycetota</taxon>
        <taxon>Actinomycetes</taxon>
        <taxon>Micrococcales</taxon>
        <taxon>Micrococcaceae</taxon>
        <taxon>Kocuria</taxon>
    </lineage>
</organism>
<dbReference type="Proteomes" id="UP000521379">
    <property type="component" value="Unassembled WGS sequence"/>
</dbReference>
<feature type="region of interest" description="Disordered" evidence="1">
    <location>
        <begin position="1"/>
        <end position="21"/>
    </location>
</feature>
<evidence type="ECO:0000256" key="1">
    <source>
        <dbReference type="SAM" id="MobiDB-lite"/>
    </source>
</evidence>
<protein>
    <submittedName>
        <fullName evidence="2">DUF779 domain-containing protein</fullName>
    </submittedName>
</protein>
<reference evidence="2 3" key="1">
    <citation type="submission" date="2020-02" db="EMBL/GenBank/DDBJ databases">
        <authorList>
            <person name="Sun Q."/>
        </authorList>
    </citation>
    <scope>NUCLEOTIDE SEQUENCE [LARGE SCALE GENOMIC DNA]</scope>
    <source>
        <strain evidence="2 3">YIM 13062</strain>
    </source>
</reference>
<comment type="caution">
    <text evidence="2">The sequence shown here is derived from an EMBL/GenBank/DDBJ whole genome shotgun (WGS) entry which is preliminary data.</text>
</comment>